<feature type="transmembrane region" description="Helical" evidence="6">
    <location>
        <begin position="58"/>
        <end position="83"/>
    </location>
</feature>
<gene>
    <name evidence="8" type="ORF">BET03_03620</name>
</gene>
<comment type="caution">
    <text evidence="8">The sequence shown here is derived from an EMBL/GenBank/DDBJ whole genome shotgun (WGS) entry which is preliminary data.</text>
</comment>
<dbReference type="Proteomes" id="UP000284177">
    <property type="component" value="Unassembled WGS sequence"/>
</dbReference>
<evidence type="ECO:0000256" key="2">
    <source>
        <dbReference type="ARBA" id="ARBA00006143"/>
    </source>
</evidence>
<dbReference type="Pfam" id="PF02683">
    <property type="entry name" value="DsbD_TM"/>
    <property type="match status" value="1"/>
</dbReference>
<feature type="transmembrane region" description="Helical" evidence="6">
    <location>
        <begin position="20"/>
        <end position="46"/>
    </location>
</feature>
<keyword evidence="4 6" id="KW-1133">Transmembrane helix</keyword>
<evidence type="ECO:0000259" key="7">
    <source>
        <dbReference type="Pfam" id="PF02683"/>
    </source>
</evidence>
<evidence type="ECO:0000313" key="9">
    <source>
        <dbReference type="Proteomes" id="UP000284177"/>
    </source>
</evidence>
<dbReference type="EMBL" id="MCIB01000023">
    <property type="protein sequence ID" value="RKD31228.1"/>
    <property type="molecule type" value="Genomic_DNA"/>
</dbReference>
<keyword evidence="3 6" id="KW-0812">Transmembrane</keyword>
<dbReference type="InterPro" id="IPR051790">
    <property type="entry name" value="Cytochrome_c-biogenesis_DsbD"/>
</dbReference>
<reference evidence="8 9" key="1">
    <citation type="submission" date="2016-08" db="EMBL/GenBank/DDBJ databases">
        <title>Novel Firmicutes and Novel Genomes.</title>
        <authorList>
            <person name="Poppleton D.I."/>
            <person name="Gribaldo S."/>
        </authorList>
    </citation>
    <scope>NUCLEOTIDE SEQUENCE [LARGE SCALE GENOMIC DNA]</scope>
    <source>
        <strain evidence="8 9">CTT3</strain>
    </source>
</reference>
<evidence type="ECO:0000256" key="3">
    <source>
        <dbReference type="ARBA" id="ARBA00022692"/>
    </source>
</evidence>
<sequence>MEQYIHIIKNIIDVNSPFNFVLAFGIGFISSINPHMLSMVPMFIGYIVQENIQDRRKLLLKTAGFSIFFAIILTILGLIMYVVGHSLHILMKLSYIVASIIYIILGFKLLGIRLFKNRKLIEIYFIGGYKKRKIFSPVYILFTLVFTPCSLPFIISILTITLFKNSIIYSLLTIFLFGIGHSLIFIIAGVSSTLFTKIQNKSIIGFYLKKVFGAILLVLALVMLTLGSNH</sequence>
<feature type="transmembrane region" description="Helical" evidence="6">
    <location>
        <begin position="207"/>
        <end position="227"/>
    </location>
</feature>
<comment type="similarity">
    <text evidence="2">Belongs to the DsbD family.</text>
</comment>
<organism evidence="8 9">
    <name type="scientific">Thermohalobacter berrensis</name>
    <dbReference type="NCBI Taxonomy" id="99594"/>
    <lineage>
        <taxon>Bacteria</taxon>
        <taxon>Bacillati</taxon>
        <taxon>Bacillota</taxon>
        <taxon>Tissierellia</taxon>
        <taxon>Tissierellales</taxon>
        <taxon>Thermohalobacteraceae</taxon>
        <taxon>Thermohalobacter</taxon>
    </lineage>
</organism>
<feature type="transmembrane region" description="Helical" evidence="6">
    <location>
        <begin position="167"/>
        <end position="195"/>
    </location>
</feature>
<evidence type="ECO:0000256" key="4">
    <source>
        <dbReference type="ARBA" id="ARBA00022989"/>
    </source>
</evidence>
<evidence type="ECO:0000256" key="6">
    <source>
        <dbReference type="SAM" id="Phobius"/>
    </source>
</evidence>
<protein>
    <recommendedName>
        <fullName evidence="7">Cytochrome C biogenesis protein transmembrane domain-containing protein</fullName>
    </recommendedName>
</protein>
<keyword evidence="9" id="KW-1185">Reference proteome</keyword>
<feature type="domain" description="Cytochrome C biogenesis protein transmembrane" evidence="7">
    <location>
        <begin position="20"/>
        <end position="224"/>
    </location>
</feature>
<dbReference type="OrthoDB" id="9809733at2"/>
<feature type="transmembrane region" description="Helical" evidence="6">
    <location>
        <begin position="136"/>
        <end position="161"/>
    </location>
</feature>
<evidence type="ECO:0000313" key="8">
    <source>
        <dbReference type="EMBL" id="RKD31228.1"/>
    </source>
</evidence>
<dbReference type="InterPro" id="IPR003834">
    <property type="entry name" value="Cyt_c_assmbl_TM_dom"/>
</dbReference>
<keyword evidence="5 6" id="KW-0472">Membrane</keyword>
<feature type="transmembrane region" description="Helical" evidence="6">
    <location>
        <begin position="95"/>
        <end position="115"/>
    </location>
</feature>
<dbReference type="RefSeq" id="WP_120169629.1">
    <property type="nucleotide sequence ID" value="NZ_MCIB01000023.1"/>
</dbReference>
<evidence type="ECO:0000256" key="5">
    <source>
        <dbReference type="ARBA" id="ARBA00023136"/>
    </source>
</evidence>
<dbReference type="PANTHER" id="PTHR31272:SF9">
    <property type="entry name" value="BLL1027 PROTEIN"/>
    <property type="match status" value="1"/>
</dbReference>
<dbReference type="GO" id="GO:0016020">
    <property type="term" value="C:membrane"/>
    <property type="evidence" value="ECO:0007669"/>
    <property type="project" value="UniProtKB-SubCell"/>
</dbReference>
<evidence type="ECO:0000256" key="1">
    <source>
        <dbReference type="ARBA" id="ARBA00004141"/>
    </source>
</evidence>
<comment type="subcellular location">
    <subcellularLocation>
        <location evidence="1">Membrane</location>
        <topology evidence="1">Multi-pass membrane protein</topology>
    </subcellularLocation>
</comment>
<name>A0A419T1D0_9FIRM</name>
<accession>A0A419T1D0</accession>
<proteinExistence type="inferred from homology"/>
<dbReference type="AlphaFoldDB" id="A0A419T1D0"/>
<dbReference type="PANTHER" id="PTHR31272">
    <property type="entry name" value="CYTOCHROME C-TYPE BIOGENESIS PROTEIN HI_1454-RELATED"/>
    <property type="match status" value="1"/>
</dbReference>
<dbReference type="GO" id="GO:0017004">
    <property type="term" value="P:cytochrome complex assembly"/>
    <property type="evidence" value="ECO:0007669"/>
    <property type="project" value="InterPro"/>
</dbReference>